<comment type="caution">
    <text evidence="3">The sequence shown here is derived from an EMBL/GenBank/DDBJ whole genome shotgun (WGS) entry which is preliminary data.</text>
</comment>
<dbReference type="InterPro" id="IPR011152">
    <property type="entry name" value="Pesterase_MJ0912"/>
</dbReference>
<gene>
    <name evidence="3" type="ORF">K1Y79_00695</name>
</gene>
<keyword evidence="4" id="KW-1185">Reference proteome</keyword>
<evidence type="ECO:0000313" key="4">
    <source>
        <dbReference type="Proteomes" id="UP000812961"/>
    </source>
</evidence>
<evidence type="ECO:0000313" key="3">
    <source>
        <dbReference type="EMBL" id="MBW8682835.1"/>
    </source>
</evidence>
<sequence>MTIAIFSDVHANLPALEAFFEDVKQYGPDAIYCLGDLIGYNIWPNEVIAELRKRKIATIAGNHDIKVKGSKPGAEKSAKSYAYDIINELSKEYLDALPAHLRVTFQLNGDQLTLLLVHGSPRSINEYLYEETDLDTMTSIFTEENADIICFGHTHKPYHRVIPINHAKGKRFAHAINTGSVGKPKDGDSRGSYVLIRINENSSGTDINGVDVEIKRFVYDVAVAAAAIENSPLANELADMLRKAY</sequence>
<comment type="similarity">
    <text evidence="1">Belongs to the metallophosphoesterase superfamily. YfcE family.</text>
</comment>
<dbReference type="InterPro" id="IPR024654">
    <property type="entry name" value="Calcineurin-like_PHP_lpxH"/>
</dbReference>
<evidence type="ECO:0000259" key="2">
    <source>
        <dbReference type="Pfam" id="PF12850"/>
    </source>
</evidence>
<dbReference type="Proteomes" id="UP000812961">
    <property type="component" value="Unassembled WGS sequence"/>
</dbReference>
<dbReference type="InterPro" id="IPR029052">
    <property type="entry name" value="Metallo-depent_PP-like"/>
</dbReference>
<dbReference type="SUPFAM" id="SSF56300">
    <property type="entry name" value="Metallo-dependent phosphatases"/>
    <property type="match status" value="1"/>
</dbReference>
<dbReference type="PANTHER" id="PTHR42850:SF2">
    <property type="entry name" value="BLL5683 PROTEIN"/>
    <property type="match status" value="1"/>
</dbReference>
<organism evidence="3 4">
    <name type="scientific">Chitinophaga rhizophila</name>
    <dbReference type="NCBI Taxonomy" id="2866212"/>
    <lineage>
        <taxon>Bacteria</taxon>
        <taxon>Pseudomonadati</taxon>
        <taxon>Bacteroidota</taxon>
        <taxon>Chitinophagia</taxon>
        <taxon>Chitinophagales</taxon>
        <taxon>Chitinophagaceae</taxon>
        <taxon>Chitinophaga</taxon>
    </lineage>
</organism>
<accession>A0ABS7G6P0</accession>
<dbReference type="EMBL" id="JAICCF010000001">
    <property type="protein sequence ID" value="MBW8682835.1"/>
    <property type="molecule type" value="Genomic_DNA"/>
</dbReference>
<dbReference type="PANTHER" id="PTHR42850">
    <property type="entry name" value="METALLOPHOSPHOESTERASE"/>
    <property type="match status" value="1"/>
</dbReference>
<protein>
    <submittedName>
        <fullName evidence="3">Metallophosphatase family protein</fullName>
    </submittedName>
</protein>
<evidence type="ECO:0000256" key="1">
    <source>
        <dbReference type="ARBA" id="ARBA00008950"/>
    </source>
</evidence>
<feature type="domain" description="Calcineurin-like phosphoesterase" evidence="2">
    <location>
        <begin position="1"/>
        <end position="200"/>
    </location>
</feature>
<dbReference type="RefSeq" id="WP_220248073.1">
    <property type="nucleotide sequence ID" value="NZ_JAICCF010000001.1"/>
</dbReference>
<dbReference type="CDD" id="cd00838">
    <property type="entry name" value="MPP_superfamily"/>
    <property type="match status" value="1"/>
</dbReference>
<dbReference type="Gene3D" id="3.60.21.10">
    <property type="match status" value="1"/>
</dbReference>
<dbReference type="PIRSF" id="PIRSF000883">
    <property type="entry name" value="Pesterase_MJ0912"/>
    <property type="match status" value="1"/>
</dbReference>
<proteinExistence type="inferred from homology"/>
<name>A0ABS7G6P0_9BACT</name>
<dbReference type="Pfam" id="PF12850">
    <property type="entry name" value="Metallophos_2"/>
    <property type="match status" value="1"/>
</dbReference>
<dbReference type="InterPro" id="IPR050126">
    <property type="entry name" value="Ap4A_hydrolase"/>
</dbReference>
<reference evidence="3 4" key="1">
    <citation type="submission" date="2021-08" db="EMBL/GenBank/DDBJ databases">
        <title>The genome sequence of Chitinophaga sp. B61.</title>
        <authorList>
            <person name="Zhang X."/>
        </authorList>
    </citation>
    <scope>NUCLEOTIDE SEQUENCE [LARGE SCALE GENOMIC DNA]</scope>
    <source>
        <strain evidence="3 4">B61</strain>
    </source>
</reference>